<gene>
    <name evidence="2" type="ORF">EMPG_15965</name>
</gene>
<feature type="compositionally biased region" description="Polar residues" evidence="1">
    <location>
        <begin position="52"/>
        <end position="66"/>
    </location>
</feature>
<dbReference type="AlphaFoldDB" id="A0A0H1BC43"/>
<proteinExistence type="predicted"/>
<keyword evidence="3" id="KW-1185">Reference proteome</keyword>
<reference evidence="3" key="1">
    <citation type="journal article" date="2015" name="PLoS Genet.">
        <title>The dynamic genome and transcriptome of the human fungal pathogen Blastomyces and close relative Emmonsia.</title>
        <authorList>
            <person name="Munoz J.F."/>
            <person name="Gauthier G.M."/>
            <person name="Desjardins C.A."/>
            <person name="Gallo J.E."/>
            <person name="Holder J."/>
            <person name="Sullivan T.D."/>
            <person name="Marty A.J."/>
            <person name="Carmen J.C."/>
            <person name="Chen Z."/>
            <person name="Ding L."/>
            <person name="Gujja S."/>
            <person name="Magrini V."/>
            <person name="Misas E."/>
            <person name="Mitreva M."/>
            <person name="Priest M."/>
            <person name="Saif S."/>
            <person name="Whiston E.A."/>
            <person name="Young S."/>
            <person name="Zeng Q."/>
            <person name="Goldman W.E."/>
            <person name="Mardis E.R."/>
            <person name="Taylor J.W."/>
            <person name="McEwen J.G."/>
            <person name="Clay O.K."/>
            <person name="Klein B.S."/>
            <person name="Cuomo C.A."/>
        </authorList>
    </citation>
    <scope>NUCLEOTIDE SEQUENCE [LARGE SCALE GENOMIC DNA]</scope>
    <source>
        <strain evidence="3">UAMH 139</strain>
    </source>
</reference>
<name>A0A0H1BC43_9EURO</name>
<comment type="caution">
    <text evidence="2">The sequence shown here is derived from an EMBL/GenBank/DDBJ whole genome shotgun (WGS) entry which is preliminary data.</text>
</comment>
<evidence type="ECO:0000313" key="3">
    <source>
        <dbReference type="Proteomes" id="UP000053573"/>
    </source>
</evidence>
<accession>A0A0H1BC43</accession>
<sequence>MRWSDLRNRWVWISSGTSPAHVQPSSASQRQITTSSKASPSPMNVLQRKTKPPSQTGSSAMPSDTGSARAGLSPLLPRAARISSSSTIHRCPV</sequence>
<dbReference type="Proteomes" id="UP000053573">
    <property type="component" value="Unassembled WGS sequence"/>
</dbReference>
<protein>
    <submittedName>
        <fullName evidence="2">Uncharacterized protein</fullName>
    </submittedName>
</protein>
<evidence type="ECO:0000256" key="1">
    <source>
        <dbReference type="SAM" id="MobiDB-lite"/>
    </source>
</evidence>
<feature type="compositionally biased region" description="Polar residues" evidence="1">
    <location>
        <begin position="82"/>
        <end position="93"/>
    </location>
</feature>
<dbReference type="EMBL" id="LDEV01002565">
    <property type="protein sequence ID" value="KLJ08602.1"/>
    <property type="molecule type" value="Genomic_DNA"/>
</dbReference>
<feature type="region of interest" description="Disordered" evidence="1">
    <location>
        <begin position="16"/>
        <end position="93"/>
    </location>
</feature>
<evidence type="ECO:0000313" key="2">
    <source>
        <dbReference type="EMBL" id="KLJ08602.1"/>
    </source>
</evidence>
<feature type="compositionally biased region" description="Polar residues" evidence="1">
    <location>
        <begin position="16"/>
        <end position="44"/>
    </location>
</feature>
<organism evidence="2 3">
    <name type="scientific">Blastomyces silverae</name>
    <dbReference type="NCBI Taxonomy" id="2060906"/>
    <lineage>
        <taxon>Eukaryota</taxon>
        <taxon>Fungi</taxon>
        <taxon>Dikarya</taxon>
        <taxon>Ascomycota</taxon>
        <taxon>Pezizomycotina</taxon>
        <taxon>Eurotiomycetes</taxon>
        <taxon>Eurotiomycetidae</taxon>
        <taxon>Onygenales</taxon>
        <taxon>Ajellomycetaceae</taxon>
        <taxon>Blastomyces</taxon>
    </lineage>
</organism>